<reference evidence="7" key="1">
    <citation type="submission" date="2025-08" db="UniProtKB">
        <authorList>
            <consortium name="RefSeq"/>
        </authorList>
    </citation>
    <scope>IDENTIFICATION</scope>
    <source>
        <tissue evidence="7">Entire body</tissue>
    </source>
</reference>
<evidence type="ECO:0000259" key="5">
    <source>
        <dbReference type="PROSITE" id="PS50235"/>
    </source>
</evidence>
<dbReference type="InterPro" id="IPR038765">
    <property type="entry name" value="Papain-like_cys_pep_sf"/>
</dbReference>
<feature type="domain" description="USP" evidence="5">
    <location>
        <begin position="33"/>
        <end position="358"/>
    </location>
</feature>
<feature type="region of interest" description="Disordered" evidence="4">
    <location>
        <begin position="1196"/>
        <end position="1220"/>
    </location>
</feature>
<feature type="region of interest" description="Disordered" evidence="4">
    <location>
        <begin position="1700"/>
        <end position="1721"/>
    </location>
</feature>
<dbReference type="SUPFAM" id="SSF54001">
    <property type="entry name" value="Cysteine proteinases"/>
    <property type="match status" value="1"/>
</dbReference>
<feature type="compositionally biased region" description="Polar residues" evidence="4">
    <location>
        <begin position="485"/>
        <end position="496"/>
    </location>
</feature>
<dbReference type="FunCoup" id="A0A7F5R903">
    <property type="interactions" value="2"/>
</dbReference>
<feature type="region of interest" description="Disordered" evidence="4">
    <location>
        <begin position="1539"/>
        <end position="1664"/>
    </location>
</feature>
<evidence type="ECO:0000256" key="3">
    <source>
        <dbReference type="ARBA" id="ARBA00022801"/>
    </source>
</evidence>
<evidence type="ECO:0000313" key="6">
    <source>
        <dbReference type="Proteomes" id="UP000192223"/>
    </source>
</evidence>
<feature type="compositionally biased region" description="Polar residues" evidence="4">
    <location>
        <begin position="1539"/>
        <end position="1622"/>
    </location>
</feature>
<evidence type="ECO:0000256" key="2">
    <source>
        <dbReference type="ARBA" id="ARBA00022786"/>
    </source>
</evidence>
<keyword evidence="6" id="KW-1185">Reference proteome</keyword>
<keyword evidence="3" id="KW-0378">Hydrolase</keyword>
<feature type="compositionally biased region" description="Polar residues" evidence="4">
    <location>
        <begin position="1733"/>
        <end position="1745"/>
    </location>
</feature>
<feature type="compositionally biased region" description="Basic and acidic residues" evidence="4">
    <location>
        <begin position="957"/>
        <end position="966"/>
    </location>
</feature>
<dbReference type="GO" id="GO:0004843">
    <property type="term" value="F:cysteine-type deubiquitinase activity"/>
    <property type="evidence" value="ECO:0007669"/>
    <property type="project" value="InterPro"/>
</dbReference>
<sequence>MRKGEMATVGVDSQPTVSSISSIRDTVIYTGTKGLLNGPGQNNCFLNSAVQVLWHLDIFRRSFRDLTGHACMAESCIFCALKELFSQLQFSNETALPPDSLRRALAESFFDQQRFQLGFMDDAAECFENMLLRIHMHIAHGEAEDMCNAKHCIPHQKFAMTLVEQSVCNSCGATSEPLPFTQMVHYVSASALTAQARQVNVAGGFLNVSESFGQLLRKAGGMGDIRDCPSSCGARIQIRRTLMNRPEIVSVGVVWDSERPTLEYITDVFATVGTTLRLSEVFQSVVDKRWAETTLHNLVGVVTYYGKHYSTFFFHSKLRVWIYFDDATVREVGPRWQQVVEKCRRGRYQPLLLLYAVASGTPVNTEDAPKHVIPYRCERNPKSPTKNFLKRSVTPSPEKPNVGNTRRAITPNPDIGFGQKQPLTRSYDDYQNLSVIQDNIRARENVPDVDEVDGDIKHVDYITRKTVESMLMSHPNQKPRINVHRTLSNGSSSGTDGISLPEHLNVPRRRDSGNWSGDRNSASSSSSTTMENPYLYLVGKMPNGSNSVPGSPTRGKDSPVTGGSIYDAGYDSYSLSSNDSSAVNPAAHSVKQGHLAKIPEDYMNVATEKVSTSCDILCYEADELLKKSRQLEEEHDLVLALALCNAAATKARAAMNAPYNNPQTLILARMKHNTCVMRARSLHRRMTHTPDNVSQGRHSRQNSRDKGNHSRQNSKELLVQSAPEKVVEPIKSIEIYATLPKKKGFLKSKEKTIAIEDAEYIICDKKSTREARSSSKSKKEELKVRDKRSRSEDRSKISKDLSIAPAPTTTVTTTKDNSKKEKNKEDKEDKKSKEDKDKGKKQHKIRRKLMGGLIRRKNRSMPDLTDGNIDNPSKDPKLMVTVDDSKIGMGDSEKKSNMCGYLSEGHLEFTGTTSTNPNLERSKLMRKSFHGSAGKVLTAAKVPPPPPLRTTSQLSANKHDSSYEDSIQHDFSKQYEQNHYHNSSNQHGYDVPDSGPLRNPPTFLPSQSSLPYLPSNSICRSLLRSQYGQDDRDWNISSDNSFEQNPDDNRIVTTAVVHQEQSPMHHETRHNAQSIDEVDSCVHDSLQNLELPPYPSPIGSVNHSRQASEEFPPPPSGLDLSALEEHLFSTANNIDSHNYSESAGLLEQLKQRKHEIMTQEEHKYLQGMERMGASSDTWLKELQAKQEALKAKKIDEKSQKDGFGGHRKLSTDSMKSDSSKVTSVRDLASKFENINVHPGINKQNECAQKRPNVGQSGFDCGNYSIDKNSNVLYTQSLRDLSNSPISMGVLSLKKRDELDAVQTNTNTDEEKSATIGPNPEILRTRPPRTKKKSVSFCDQVILVATAEEQEDDSFIPNPILERVLRAALNKNEDNVSESSSINQEPQLKPIFIEQSITIRDRAGSVDNLFSHQNNEQSPQKSEDVVDASNLKVNYSIQHSDRNYRLPNEFSQIPDAHKEQHNSVQTLPPSSSYPVNTYPNQPQINYEQQSNMIHRRNSDSLIRQAISESQNQIYFARQLSHPENIPQNHSVVRHSPSVYQMQNGYQGSGSLPKNQHSPSPTPSVNHIQTSSNNPQYHHGYNTQQASQPDQNNIYHYQHNGSRPQQAIDHPQNSYHPQHQNGNVYQKQQITSDQQQQHQYYSQQQNGNIHPRNQMRPDHYSQQNGNFHQRVQTPTDQIHYPYHPQQNGNIYNRQPNVDQSQIANVSTQRHSADHVQNVHQQSGNVYQRQPYPAEPTQSLNGSAAHHQQQYNVYQRVPQPFSDYPYNHERPQNPVYYRMPTPDQHKSATQDISTQNHKNALYQSVSRPESNVSSNYGHHQGNNGYGEDHTGNSQHQNGYSPPQNQYSPYQMPPVKYVAYSQGLPARQQLKKTVSFGDTPKCGNESPTPKAVVTPIIVNPQMNNKGATNGKIKCNLCRKKLVSVPSMYCTDCEFYMSRFKPKT</sequence>
<feature type="region of interest" description="Disordered" evidence="4">
    <location>
        <begin position="937"/>
        <end position="966"/>
    </location>
</feature>
<feature type="compositionally biased region" description="Basic and acidic residues" evidence="4">
    <location>
        <begin position="816"/>
        <end position="838"/>
    </location>
</feature>
<dbReference type="Proteomes" id="UP000192223">
    <property type="component" value="Unplaced"/>
</dbReference>
<feature type="region of interest" description="Disordered" evidence="4">
    <location>
        <begin position="474"/>
        <end position="563"/>
    </location>
</feature>
<dbReference type="OrthoDB" id="205782at2759"/>
<dbReference type="InterPro" id="IPR028889">
    <property type="entry name" value="USP"/>
</dbReference>
<dbReference type="InParanoid" id="A0A7F5R903"/>
<feature type="compositionally biased region" description="Low complexity" evidence="4">
    <location>
        <begin position="1623"/>
        <end position="1643"/>
    </location>
</feature>
<evidence type="ECO:0000313" key="7">
    <source>
        <dbReference type="RefSeq" id="XP_025832430.1"/>
    </source>
</evidence>
<dbReference type="GeneID" id="108735152"/>
<dbReference type="InterPro" id="IPR052398">
    <property type="entry name" value="Ubiquitin_hydrolase_53/54"/>
</dbReference>
<dbReference type="Pfam" id="PF00443">
    <property type="entry name" value="UCH"/>
    <property type="match status" value="1"/>
</dbReference>
<gene>
    <name evidence="7" type="primary">LOC108735152</name>
</gene>
<feature type="region of interest" description="Disordered" evidence="4">
    <location>
        <begin position="382"/>
        <end position="423"/>
    </location>
</feature>
<dbReference type="PANTHER" id="PTHR22975">
    <property type="entry name" value="UBIQUITIN SPECIFIC PROTEINASE"/>
    <property type="match status" value="1"/>
</dbReference>
<dbReference type="CDD" id="cd02257">
    <property type="entry name" value="Peptidase_C19"/>
    <property type="match status" value="1"/>
</dbReference>
<proteinExistence type="inferred from homology"/>
<evidence type="ECO:0000256" key="4">
    <source>
        <dbReference type="SAM" id="MobiDB-lite"/>
    </source>
</evidence>
<dbReference type="CTD" id="31339"/>
<organism evidence="6 7">
    <name type="scientific">Agrilus planipennis</name>
    <name type="common">Emerald ash borer</name>
    <name type="synonym">Agrilus marcopoli</name>
    <dbReference type="NCBI Taxonomy" id="224129"/>
    <lineage>
        <taxon>Eukaryota</taxon>
        <taxon>Metazoa</taxon>
        <taxon>Ecdysozoa</taxon>
        <taxon>Arthropoda</taxon>
        <taxon>Hexapoda</taxon>
        <taxon>Insecta</taxon>
        <taxon>Pterygota</taxon>
        <taxon>Neoptera</taxon>
        <taxon>Endopterygota</taxon>
        <taxon>Coleoptera</taxon>
        <taxon>Polyphaga</taxon>
        <taxon>Elateriformia</taxon>
        <taxon>Buprestoidea</taxon>
        <taxon>Buprestidae</taxon>
        <taxon>Agrilinae</taxon>
        <taxon>Agrilus</taxon>
    </lineage>
</organism>
<feature type="region of interest" description="Disordered" evidence="4">
    <location>
        <begin position="1726"/>
        <end position="1745"/>
    </location>
</feature>
<feature type="region of interest" description="Disordered" evidence="4">
    <location>
        <begin position="767"/>
        <end position="878"/>
    </location>
</feature>
<feature type="region of interest" description="Disordered" evidence="4">
    <location>
        <begin position="980"/>
        <end position="1010"/>
    </location>
</feature>
<feature type="region of interest" description="Disordered" evidence="4">
    <location>
        <begin position="1303"/>
        <end position="1327"/>
    </location>
</feature>
<protein>
    <submittedName>
        <fullName evidence="7">Uncharacterized protein LOC108735152 isoform X1</fullName>
    </submittedName>
</protein>
<feature type="compositionally biased region" description="Polar residues" evidence="4">
    <location>
        <begin position="1786"/>
        <end position="1811"/>
    </location>
</feature>
<dbReference type="RefSeq" id="XP_025832430.1">
    <property type="nucleotide sequence ID" value="XM_025976645.1"/>
</dbReference>
<comment type="similarity">
    <text evidence="1">Belongs to the peptidase C19 family.</text>
</comment>
<dbReference type="Gene3D" id="3.90.70.10">
    <property type="entry name" value="Cysteine proteinases"/>
    <property type="match status" value="1"/>
</dbReference>
<dbReference type="PROSITE" id="PS50235">
    <property type="entry name" value="USP_3"/>
    <property type="match status" value="1"/>
</dbReference>
<feature type="compositionally biased region" description="Polar residues" evidence="4">
    <location>
        <begin position="1828"/>
        <end position="1844"/>
    </location>
</feature>
<dbReference type="InterPro" id="IPR001394">
    <property type="entry name" value="Peptidase_C19_UCH"/>
</dbReference>
<dbReference type="PANTHER" id="PTHR22975:SF9">
    <property type="entry name" value="ECHINUS SPLICE FORM 3"/>
    <property type="match status" value="1"/>
</dbReference>
<feature type="compositionally biased region" description="Basic and acidic residues" evidence="4">
    <location>
        <begin position="767"/>
        <end position="799"/>
    </location>
</feature>
<name>A0A7F5R903_AGRPL</name>
<keyword evidence="2" id="KW-0833">Ubl conjugation pathway</keyword>
<feature type="region of interest" description="Disordered" evidence="4">
    <location>
        <begin position="685"/>
        <end position="723"/>
    </location>
</feature>
<accession>A0A7F5R903</accession>
<dbReference type="GO" id="GO:0016579">
    <property type="term" value="P:protein deubiquitination"/>
    <property type="evidence" value="ECO:0007669"/>
    <property type="project" value="InterPro"/>
</dbReference>
<feature type="region of interest" description="Disordered" evidence="4">
    <location>
        <begin position="1763"/>
        <end position="1844"/>
    </location>
</feature>
<dbReference type="FunFam" id="3.90.70.10:FF:000041">
    <property type="entry name" value="Inactive ubiquitin carboxyl-terminal hydrolase 53"/>
    <property type="match status" value="1"/>
</dbReference>
<evidence type="ECO:0000256" key="1">
    <source>
        <dbReference type="ARBA" id="ARBA00009085"/>
    </source>
</evidence>
<feature type="compositionally biased region" description="Basic residues" evidence="4">
    <location>
        <begin position="839"/>
        <end position="859"/>
    </location>
</feature>